<evidence type="ECO:0008006" key="4">
    <source>
        <dbReference type="Google" id="ProtNLM"/>
    </source>
</evidence>
<accession>A0ABP9DDD9</accession>
<organism evidence="2 3">
    <name type="scientific">Kitasatospora terrestris</name>
    <dbReference type="NCBI Taxonomy" id="258051"/>
    <lineage>
        <taxon>Bacteria</taxon>
        <taxon>Bacillati</taxon>
        <taxon>Actinomycetota</taxon>
        <taxon>Actinomycetes</taxon>
        <taxon>Kitasatosporales</taxon>
        <taxon>Streptomycetaceae</taxon>
        <taxon>Kitasatospora</taxon>
    </lineage>
</organism>
<keyword evidence="3" id="KW-1185">Reference proteome</keyword>
<name>A0ABP9DDD9_9ACTN</name>
<proteinExistence type="predicted"/>
<dbReference type="EMBL" id="BAABIS010000001">
    <property type="protein sequence ID" value="GAA4838454.1"/>
    <property type="molecule type" value="Genomic_DNA"/>
</dbReference>
<gene>
    <name evidence="2" type="ORF">GCM10023235_12100</name>
</gene>
<dbReference type="Proteomes" id="UP001501752">
    <property type="component" value="Unassembled WGS sequence"/>
</dbReference>
<comment type="caution">
    <text evidence="2">The sequence shown here is derived from an EMBL/GenBank/DDBJ whole genome shotgun (WGS) entry which is preliminary data.</text>
</comment>
<protein>
    <recommendedName>
        <fullName evidence="4">SnoaL-like domain-containing protein</fullName>
    </recommendedName>
</protein>
<evidence type="ECO:0000313" key="3">
    <source>
        <dbReference type="Proteomes" id="UP001501752"/>
    </source>
</evidence>
<dbReference type="PROSITE" id="PS51257">
    <property type="entry name" value="PROKAR_LIPOPROTEIN"/>
    <property type="match status" value="1"/>
</dbReference>
<feature type="chain" id="PRO_5045432493" description="SnoaL-like domain-containing protein" evidence="1">
    <location>
        <begin position="25"/>
        <end position="210"/>
    </location>
</feature>
<keyword evidence="1" id="KW-0732">Signal</keyword>
<evidence type="ECO:0000256" key="1">
    <source>
        <dbReference type="SAM" id="SignalP"/>
    </source>
</evidence>
<dbReference type="RefSeq" id="WP_345695709.1">
    <property type="nucleotide sequence ID" value="NZ_BAABIS010000001.1"/>
</dbReference>
<evidence type="ECO:0000313" key="2">
    <source>
        <dbReference type="EMBL" id="GAA4838454.1"/>
    </source>
</evidence>
<reference evidence="3" key="1">
    <citation type="journal article" date="2019" name="Int. J. Syst. Evol. Microbiol.">
        <title>The Global Catalogue of Microorganisms (GCM) 10K type strain sequencing project: providing services to taxonomists for standard genome sequencing and annotation.</title>
        <authorList>
            <consortium name="The Broad Institute Genomics Platform"/>
            <consortium name="The Broad Institute Genome Sequencing Center for Infectious Disease"/>
            <person name="Wu L."/>
            <person name="Ma J."/>
        </authorList>
    </citation>
    <scope>NUCLEOTIDE SEQUENCE [LARGE SCALE GENOMIC DNA]</scope>
    <source>
        <strain evidence="3">JCM 13006</strain>
    </source>
</reference>
<sequence length="210" mass="22481">MSVRPVAFALAAVLAAAGCTTAQPAPPGPTVPDHSGQSLWHVIDADGKTIRQLPDDDPVVTAVRKTVVLHSGAVDNRDAAGIADSTTQEFTFYGTDFTASLRAQQYDTKLAALFTTNHLATRQVSIAWYQSTFPKDMTTAKVQMDATIEFTAADPGYLATSHLELNKPYTQHRSVSLAKQGDRWAIVAIDKNPLEAQNPPVPTAGPKAKP</sequence>
<feature type="signal peptide" evidence="1">
    <location>
        <begin position="1"/>
        <end position="24"/>
    </location>
</feature>